<dbReference type="Gene3D" id="2.30.110.10">
    <property type="entry name" value="Electron Transport, Fmn-binding Protein, Chain A"/>
    <property type="match status" value="1"/>
</dbReference>
<comment type="caution">
    <text evidence="2">The sequence shown here is derived from an EMBL/GenBank/DDBJ whole genome shotgun (WGS) entry which is preliminary data.</text>
</comment>
<dbReference type="Gene3D" id="3.20.180.10">
    <property type="entry name" value="PNP-oxidase-like"/>
    <property type="match status" value="1"/>
</dbReference>
<dbReference type="EMBL" id="AAPJ01000001">
    <property type="protein sequence ID" value="EAS51660.1"/>
    <property type="molecule type" value="Genomic_DNA"/>
</dbReference>
<dbReference type="PANTHER" id="PTHR13343">
    <property type="entry name" value="CREG1 PROTEIN"/>
    <property type="match status" value="1"/>
</dbReference>
<sequence length="217" mass="23413">MLAVLRPGDGHPAASLVLVATDFQGRPLLLVSALALHSAALDADRRCSLLVSRPGKGDPLAHPRLTVFATASVVAADDPERPGLRDRFLARHPKAALYADFADFRMIRLEPETASLNGGFARAFALERGDLVDTPAPELAATAMRARDHMNDDHRDAIDTLAASAGLSEDGWRIATMDRFGFEVVRGDRLARMEFGLDAAAHGYRDAFVSLVRSQAD</sequence>
<dbReference type="Proteomes" id="UP000000321">
    <property type="component" value="Unassembled WGS sequence"/>
</dbReference>
<evidence type="ECO:0000313" key="2">
    <source>
        <dbReference type="EMBL" id="EAS51660.1"/>
    </source>
</evidence>
<evidence type="ECO:0000259" key="1">
    <source>
        <dbReference type="Pfam" id="PF10615"/>
    </source>
</evidence>
<dbReference type="AlphaFoldDB" id="Q1YLS1"/>
<dbReference type="BioCyc" id="AURANTIMONAS:SI859A1_02476-MONOMER"/>
<reference evidence="2 3" key="1">
    <citation type="journal article" date="2008" name="Appl. Environ. Microbiol.">
        <title>Genomic insights into Mn(II) oxidation by the marine alphaproteobacterium Aurantimonas sp. strain SI85-9A1.</title>
        <authorList>
            <person name="Dick G.J."/>
            <person name="Podell S."/>
            <person name="Johnson H.A."/>
            <person name="Rivera-Espinoza Y."/>
            <person name="Bernier-Latmani R."/>
            <person name="McCarthy J.K."/>
            <person name="Torpey J.W."/>
            <person name="Clement B.G."/>
            <person name="Gaasterland T."/>
            <person name="Tebo B.M."/>
        </authorList>
    </citation>
    <scope>NUCLEOTIDE SEQUENCE [LARGE SCALE GENOMIC DNA]</scope>
    <source>
        <strain evidence="2 3">SI85-9A1</strain>
    </source>
</reference>
<evidence type="ECO:0000313" key="3">
    <source>
        <dbReference type="Proteomes" id="UP000000321"/>
    </source>
</evidence>
<feature type="domain" description="DUF2470" evidence="1">
    <location>
        <begin position="146"/>
        <end position="212"/>
    </location>
</feature>
<dbReference type="GO" id="GO:0005737">
    <property type="term" value="C:cytoplasm"/>
    <property type="evidence" value="ECO:0007669"/>
    <property type="project" value="UniProtKB-ARBA"/>
</dbReference>
<accession>Q1YLS1</accession>
<dbReference type="PANTHER" id="PTHR13343:SF24">
    <property type="entry name" value="OS07G0573800 PROTEIN"/>
    <property type="match status" value="1"/>
</dbReference>
<name>Q1YLS1_AURMS</name>
<dbReference type="Pfam" id="PF10615">
    <property type="entry name" value="DUF2470"/>
    <property type="match status" value="1"/>
</dbReference>
<dbReference type="SUPFAM" id="SSF50475">
    <property type="entry name" value="FMN-binding split barrel"/>
    <property type="match status" value="1"/>
</dbReference>
<keyword evidence="3" id="KW-1185">Reference proteome</keyword>
<dbReference type="InterPro" id="IPR012349">
    <property type="entry name" value="Split_barrel_FMN-bd"/>
</dbReference>
<gene>
    <name evidence="2" type="ORF">SI859A1_02476</name>
</gene>
<dbReference type="HOGENOM" id="CLU_053419_1_2_5"/>
<proteinExistence type="predicted"/>
<organism evidence="2 3">
    <name type="scientific">Aurantimonas manganoxydans (strain ATCC BAA-1229 / DSM 21871 / SI85-9A1)</name>
    <dbReference type="NCBI Taxonomy" id="287752"/>
    <lineage>
        <taxon>Bacteria</taxon>
        <taxon>Pseudomonadati</taxon>
        <taxon>Pseudomonadota</taxon>
        <taxon>Alphaproteobacteria</taxon>
        <taxon>Hyphomicrobiales</taxon>
        <taxon>Aurantimonadaceae</taxon>
        <taxon>Aurantimonas</taxon>
    </lineage>
</organism>
<dbReference type="InterPro" id="IPR037119">
    <property type="entry name" value="Haem_oxidase_HugZ-like_sf"/>
</dbReference>
<dbReference type="InterPro" id="IPR019595">
    <property type="entry name" value="DUF2470"/>
</dbReference>
<protein>
    <recommendedName>
        <fullName evidence="1">DUF2470 domain-containing protein</fullName>
    </recommendedName>
</protein>